<dbReference type="InterPro" id="IPR002716">
    <property type="entry name" value="PIN_dom"/>
</dbReference>
<dbReference type="GO" id="GO:0090729">
    <property type="term" value="F:toxin activity"/>
    <property type="evidence" value="ECO:0007669"/>
    <property type="project" value="UniProtKB-KW"/>
</dbReference>
<evidence type="ECO:0000256" key="1">
    <source>
        <dbReference type="ARBA" id="ARBA00001946"/>
    </source>
</evidence>
<keyword evidence="6 8" id="KW-0460">Magnesium</keyword>
<reference evidence="10 11" key="1">
    <citation type="journal article" date="2016" name="Nat. Commun.">
        <title>Thousands of microbial genomes shed light on interconnected biogeochemical processes in an aquifer system.</title>
        <authorList>
            <person name="Anantharaman K."/>
            <person name="Brown C.T."/>
            <person name="Hug L.A."/>
            <person name="Sharon I."/>
            <person name="Castelle C.J."/>
            <person name="Probst A.J."/>
            <person name="Thomas B.C."/>
            <person name="Singh A."/>
            <person name="Wilkins M.J."/>
            <person name="Karaoz U."/>
            <person name="Brodie E.L."/>
            <person name="Williams K.H."/>
            <person name="Hubbard S.S."/>
            <person name="Banfield J.F."/>
        </authorList>
    </citation>
    <scope>NUCLEOTIDE SEQUENCE [LARGE SCALE GENOMIC DNA]</scope>
</reference>
<keyword evidence="5 8" id="KW-0378">Hydrolase</keyword>
<feature type="domain" description="PIN" evidence="9">
    <location>
        <begin position="8"/>
        <end position="125"/>
    </location>
</feature>
<dbReference type="GO" id="GO:0000287">
    <property type="term" value="F:magnesium ion binding"/>
    <property type="evidence" value="ECO:0007669"/>
    <property type="project" value="UniProtKB-UniRule"/>
</dbReference>
<keyword evidence="8" id="KW-0800">Toxin</keyword>
<proteinExistence type="inferred from homology"/>
<evidence type="ECO:0000313" key="10">
    <source>
        <dbReference type="EMBL" id="OGG96110.1"/>
    </source>
</evidence>
<evidence type="ECO:0000313" key="11">
    <source>
        <dbReference type="Proteomes" id="UP000178449"/>
    </source>
</evidence>
<evidence type="ECO:0000256" key="7">
    <source>
        <dbReference type="ARBA" id="ARBA00038093"/>
    </source>
</evidence>
<comment type="cofactor">
    <cofactor evidence="1 8">
        <name>Mg(2+)</name>
        <dbReference type="ChEBI" id="CHEBI:18420"/>
    </cofactor>
</comment>
<dbReference type="InterPro" id="IPR029060">
    <property type="entry name" value="PIN-like_dom_sf"/>
</dbReference>
<dbReference type="Pfam" id="PF01850">
    <property type="entry name" value="PIN"/>
    <property type="match status" value="1"/>
</dbReference>
<dbReference type="SUPFAM" id="SSF88723">
    <property type="entry name" value="PIN domain-like"/>
    <property type="match status" value="1"/>
</dbReference>
<dbReference type="PANTHER" id="PTHR33653:SF1">
    <property type="entry name" value="RIBONUCLEASE VAPC2"/>
    <property type="match status" value="1"/>
</dbReference>
<dbReference type="InterPro" id="IPR022907">
    <property type="entry name" value="VapC_family"/>
</dbReference>
<evidence type="ECO:0000256" key="4">
    <source>
        <dbReference type="ARBA" id="ARBA00022723"/>
    </source>
</evidence>
<dbReference type="STRING" id="1817772.A2527_12410"/>
<dbReference type="EC" id="3.1.-.-" evidence="8"/>
<comment type="function">
    <text evidence="8">Toxic component of a toxin-antitoxin (TA) system. An RNase.</text>
</comment>
<keyword evidence="4 8" id="KW-0479">Metal-binding</keyword>
<evidence type="ECO:0000256" key="6">
    <source>
        <dbReference type="ARBA" id="ARBA00022842"/>
    </source>
</evidence>
<name>A0A1F6GDC2_9PROT</name>
<comment type="caution">
    <text evidence="10">The sequence shown here is derived from an EMBL/GenBank/DDBJ whole genome shotgun (WGS) entry which is preliminary data.</text>
</comment>
<sequence length="136" mass="15096">MASGKEWVLLDTSAWIGAFRGSSEALSKRVQELLADDRVAICGPVVFEIRRGLRPKEQKTVLPLFEALHFLPFAEEDWAAAGSLDVTLRQKGLTLPAMDLLIATLCQRHQVTLLTLDQHFSMVPKLKALFPGVEPD</sequence>
<keyword evidence="3 8" id="KW-0540">Nuclease</keyword>
<dbReference type="InterPro" id="IPR050556">
    <property type="entry name" value="Type_II_TA_system_RNase"/>
</dbReference>
<protein>
    <recommendedName>
        <fullName evidence="8">Ribonuclease VapC</fullName>
        <shortName evidence="8">RNase VapC</shortName>
        <ecNumber evidence="8">3.1.-.-</ecNumber>
    </recommendedName>
    <alternativeName>
        <fullName evidence="8">Toxin VapC</fullName>
    </alternativeName>
</protein>
<dbReference type="HAMAP" id="MF_00265">
    <property type="entry name" value="VapC_Nob1"/>
    <property type="match status" value="1"/>
</dbReference>
<dbReference type="GO" id="GO:0016787">
    <property type="term" value="F:hydrolase activity"/>
    <property type="evidence" value="ECO:0007669"/>
    <property type="project" value="UniProtKB-KW"/>
</dbReference>
<dbReference type="EMBL" id="MFNE01000019">
    <property type="protein sequence ID" value="OGG96110.1"/>
    <property type="molecule type" value="Genomic_DNA"/>
</dbReference>
<evidence type="ECO:0000256" key="5">
    <source>
        <dbReference type="ARBA" id="ARBA00022801"/>
    </source>
</evidence>
<accession>A0A1F6GDC2</accession>
<evidence type="ECO:0000256" key="3">
    <source>
        <dbReference type="ARBA" id="ARBA00022722"/>
    </source>
</evidence>
<evidence type="ECO:0000256" key="8">
    <source>
        <dbReference type="HAMAP-Rule" id="MF_00265"/>
    </source>
</evidence>
<dbReference type="Gene3D" id="3.40.50.1010">
    <property type="entry name" value="5'-nuclease"/>
    <property type="match status" value="1"/>
</dbReference>
<gene>
    <name evidence="8" type="primary">vapC</name>
    <name evidence="10" type="ORF">A2527_12410</name>
</gene>
<organism evidence="10 11">
    <name type="scientific">Candidatus Lambdaproteobacteria bacterium RIFOXYD2_FULL_50_16</name>
    <dbReference type="NCBI Taxonomy" id="1817772"/>
    <lineage>
        <taxon>Bacteria</taxon>
        <taxon>Pseudomonadati</taxon>
        <taxon>Pseudomonadota</taxon>
        <taxon>Candidatus Lambdaproteobacteria</taxon>
    </lineage>
</organism>
<dbReference type="PANTHER" id="PTHR33653">
    <property type="entry name" value="RIBONUCLEASE VAPC2"/>
    <property type="match status" value="1"/>
</dbReference>
<keyword evidence="2 8" id="KW-1277">Toxin-antitoxin system</keyword>
<feature type="binding site" evidence="8">
    <location>
        <position position="99"/>
    </location>
    <ligand>
        <name>Mg(2+)</name>
        <dbReference type="ChEBI" id="CHEBI:18420"/>
    </ligand>
</feature>
<evidence type="ECO:0000256" key="2">
    <source>
        <dbReference type="ARBA" id="ARBA00022649"/>
    </source>
</evidence>
<dbReference type="GO" id="GO:0004540">
    <property type="term" value="F:RNA nuclease activity"/>
    <property type="evidence" value="ECO:0007669"/>
    <property type="project" value="InterPro"/>
</dbReference>
<dbReference type="Proteomes" id="UP000178449">
    <property type="component" value="Unassembled WGS sequence"/>
</dbReference>
<feature type="binding site" evidence="8">
    <location>
        <position position="11"/>
    </location>
    <ligand>
        <name>Mg(2+)</name>
        <dbReference type="ChEBI" id="CHEBI:18420"/>
    </ligand>
</feature>
<dbReference type="AlphaFoldDB" id="A0A1F6GDC2"/>
<comment type="similarity">
    <text evidence="7 8">Belongs to the PINc/VapC protein family.</text>
</comment>
<evidence type="ECO:0000259" key="9">
    <source>
        <dbReference type="Pfam" id="PF01850"/>
    </source>
</evidence>